<reference evidence="2" key="1">
    <citation type="journal article" date="2020" name="Stud. Mycol.">
        <title>101 Dothideomycetes genomes: a test case for predicting lifestyles and emergence of pathogens.</title>
        <authorList>
            <person name="Haridas S."/>
            <person name="Albert R."/>
            <person name="Binder M."/>
            <person name="Bloem J."/>
            <person name="Labutti K."/>
            <person name="Salamov A."/>
            <person name="Andreopoulos B."/>
            <person name="Baker S."/>
            <person name="Barry K."/>
            <person name="Bills G."/>
            <person name="Bluhm B."/>
            <person name="Cannon C."/>
            <person name="Castanera R."/>
            <person name="Culley D."/>
            <person name="Daum C."/>
            <person name="Ezra D."/>
            <person name="Gonzalez J."/>
            <person name="Henrissat B."/>
            <person name="Kuo A."/>
            <person name="Liang C."/>
            <person name="Lipzen A."/>
            <person name="Lutzoni F."/>
            <person name="Magnuson J."/>
            <person name="Mondo S."/>
            <person name="Nolan M."/>
            <person name="Ohm R."/>
            <person name="Pangilinan J."/>
            <person name="Park H.-J."/>
            <person name="Ramirez L."/>
            <person name="Alfaro M."/>
            <person name="Sun H."/>
            <person name="Tritt A."/>
            <person name="Yoshinaga Y."/>
            <person name="Zwiers L.-H."/>
            <person name="Turgeon B."/>
            <person name="Goodwin S."/>
            <person name="Spatafora J."/>
            <person name="Crous P."/>
            <person name="Grigoriev I."/>
        </authorList>
    </citation>
    <scope>NUCLEOTIDE SEQUENCE</scope>
    <source>
        <strain evidence="2">CBS 119687</strain>
    </source>
</reference>
<organism evidence="2 3">
    <name type="scientific">Dothidotthia symphoricarpi CBS 119687</name>
    <dbReference type="NCBI Taxonomy" id="1392245"/>
    <lineage>
        <taxon>Eukaryota</taxon>
        <taxon>Fungi</taxon>
        <taxon>Dikarya</taxon>
        <taxon>Ascomycota</taxon>
        <taxon>Pezizomycotina</taxon>
        <taxon>Dothideomycetes</taxon>
        <taxon>Pleosporomycetidae</taxon>
        <taxon>Pleosporales</taxon>
        <taxon>Dothidotthiaceae</taxon>
        <taxon>Dothidotthia</taxon>
    </lineage>
</organism>
<feature type="compositionally biased region" description="Basic and acidic residues" evidence="1">
    <location>
        <begin position="22"/>
        <end position="43"/>
    </location>
</feature>
<evidence type="ECO:0000256" key="1">
    <source>
        <dbReference type="SAM" id="MobiDB-lite"/>
    </source>
</evidence>
<evidence type="ECO:0000313" key="3">
    <source>
        <dbReference type="Proteomes" id="UP000799771"/>
    </source>
</evidence>
<sequence>MGRGGYDMTDANSMRSSAAMHALKEADERRAAELRKANAEREAEEEAKLIRTKKSRGIMVSRNSYSSMSVGII</sequence>
<dbReference type="RefSeq" id="XP_033523918.1">
    <property type="nucleotide sequence ID" value="XM_033662567.1"/>
</dbReference>
<dbReference type="GeneID" id="54402999"/>
<dbReference type="Proteomes" id="UP000799771">
    <property type="component" value="Unassembled WGS sequence"/>
</dbReference>
<name>A0A6A6ACH9_9PLEO</name>
<protein>
    <submittedName>
        <fullName evidence="2">Uncharacterized protein</fullName>
    </submittedName>
</protein>
<dbReference type="AlphaFoldDB" id="A0A6A6ACH9"/>
<keyword evidence="3" id="KW-1185">Reference proteome</keyword>
<proteinExistence type="predicted"/>
<accession>A0A6A6ACH9</accession>
<feature type="region of interest" description="Disordered" evidence="1">
    <location>
        <begin position="1"/>
        <end position="43"/>
    </location>
</feature>
<gene>
    <name evidence="2" type="ORF">P153DRAFT_21141</name>
</gene>
<evidence type="ECO:0000313" key="2">
    <source>
        <dbReference type="EMBL" id="KAF2129529.1"/>
    </source>
</evidence>
<dbReference type="EMBL" id="ML977506">
    <property type="protein sequence ID" value="KAF2129529.1"/>
    <property type="molecule type" value="Genomic_DNA"/>
</dbReference>